<dbReference type="KEGG" id="sfic:EIZ62_28090"/>
<protein>
    <submittedName>
        <fullName evidence="1">Uncharacterized protein</fullName>
    </submittedName>
</protein>
<organism evidence="1 2">
    <name type="scientific">Streptomyces ficellus</name>
    <dbReference type="NCBI Taxonomy" id="1977088"/>
    <lineage>
        <taxon>Bacteria</taxon>
        <taxon>Bacillati</taxon>
        <taxon>Actinomycetota</taxon>
        <taxon>Actinomycetes</taxon>
        <taxon>Kitasatosporales</taxon>
        <taxon>Streptomycetaceae</taxon>
        <taxon>Streptomyces</taxon>
    </lineage>
</organism>
<reference evidence="1 2" key="1">
    <citation type="submission" date="2018-12" db="EMBL/GenBank/DDBJ databases">
        <title>Complete genome sequence of Streptomyces ficellus NRRL8067, the producer of ficellomycin, feldamycin and nojirimycin.</title>
        <authorList>
            <person name="Zhang H."/>
            <person name="Yue R."/>
            <person name="Liu Y."/>
            <person name="Li M."/>
            <person name="Mu H."/>
            <person name="Zhang J."/>
        </authorList>
    </citation>
    <scope>NUCLEOTIDE SEQUENCE [LARGE SCALE GENOMIC DNA]</scope>
    <source>
        <strain evidence="1 2">NRRL 8067</strain>
    </source>
</reference>
<gene>
    <name evidence="1" type="ORF">EIZ62_28090</name>
</gene>
<accession>A0A6I6FT04</accession>
<name>A0A6I6FT04_9ACTN</name>
<evidence type="ECO:0000313" key="2">
    <source>
        <dbReference type="Proteomes" id="UP000422572"/>
    </source>
</evidence>
<keyword evidence="2" id="KW-1185">Reference proteome</keyword>
<dbReference type="AlphaFoldDB" id="A0A6I6FT04"/>
<proteinExistence type="predicted"/>
<sequence>MVRGREESVPQPADPPIYRALVRHWAGSGRTVPGRRDQEWTRLTAAPVWTLPGEISGTRGPRRDGR</sequence>
<dbReference type="Proteomes" id="UP000422572">
    <property type="component" value="Chromosome"/>
</dbReference>
<dbReference type="EMBL" id="CP034279">
    <property type="protein sequence ID" value="QGV82899.1"/>
    <property type="molecule type" value="Genomic_DNA"/>
</dbReference>
<evidence type="ECO:0000313" key="1">
    <source>
        <dbReference type="EMBL" id="QGV82899.1"/>
    </source>
</evidence>